<dbReference type="GeneID" id="14012689"/>
<gene>
    <name evidence="1" type="ORF">RaK2_00101</name>
</gene>
<reference evidence="1 2" key="1">
    <citation type="journal article" date="2012" name="J. Virol.">
        <title>Genome of Klebsiella sp.-Infecting Bacteriophage vB_KleM_RaK2.</title>
        <authorList>
            <person name="Simoliunas E."/>
            <person name="Kaliniene L."/>
            <person name="Truncaite L."/>
            <person name="Klausa V."/>
            <person name="Zajanckauskaite A."/>
            <person name="Meskys R."/>
        </authorList>
    </citation>
    <scope>NUCLEOTIDE SEQUENCE [LARGE SCALE GENOMIC DNA]</scope>
</reference>
<evidence type="ECO:0000313" key="2">
    <source>
        <dbReference type="Proteomes" id="UP000007524"/>
    </source>
</evidence>
<sequence length="90" mass="10799">MFEDEIQRNNELYEEYKKMKSETKQKNINIRITECLMSNTIDSILAYDAIDEDILTKNGFVRTGTISLYNEIVGVYRNPVNKKNFYYRNW</sequence>
<protein>
    <submittedName>
        <fullName evidence="1">Uncharacterized protein</fullName>
    </submittedName>
</protein>
<dbReference type="Proteomes" id="UP000007524">
    <property type="component" value="Segment"/>
</dbReference>
<evidence type="ECO:0000313" key="1">
    <source>
        <dbReference type="EMBL" id="AFA44374.1"/>
    </source>
</evidence>
<dbReference type="RefSeq" id="YP_007007256.1">
    <property type="nucleotide sequence ID" value="NC_019526.1"/>
</dbReference>
<organism evidence="1 2">
    <name type="scientific">Klebsiella phage vB_KleM_RaK2</name>
    <dbReference type="NCBI Taxonomy" id="1147094"/>
    <lineage>
        <taxon>Viruses</taxon>
        <taxon>Duplodnaviria</taxon>
        <taxon>Heunggongvirae</taxon>
        <taxon>Uroviricota</taxon>
        <taxon>Caudoviricetes</taxon>
        <taxon>Alcyoneusvirus</taxon>
        <taxon>Alcyoneusvirus RaK2</taxon>
    </lineage>
</organism>
<keyword evidence="2" id="KW-1185">Reference proteome</keyword>
<dbReference type="EMBL" id="JQ513383">
    <property type="protein sequence ID" value="AFA44374.1"/>
    <property type="molecule type" value="Genomic_DNA"/>
</dbReference>
<proteinExistence type="predicted"/>
<accession>H6X3Q8</accession>
<name>H6X3Q8_9CAUD</name>
<dbReference type="KEGG" id="vg:14012689"/>